<keyword evidence="6 7" id="KW-0472">Membrane</keyword>
<keyword evidence="3" id="KW-1003">Cell membrane</keyword>
<sequence>MHKVSKSSERVIDIYRDEILHGPIYKVLLRLGTPLLLVQLINISYNVADAYWLSQYSTVDLAVPRQVWPTFMLFQALAMALSAANQSLISQYIGAKMYSDAARVIRQYLTVSTSFGAILGTSYYLLRPIIFTTITTVPQEIYDGVLEYSGIITLDLTASYFGLCFTTILQSIGDTKRPAVINGISAFINIILDPFMILGIGPFPEMGIKGAAIATVIARISGGAILVYIVFKRFSFLKIRFTRDINTFWIKSMIRIGLPILVMNVLNSTAFMFQLRLINVFGVVASTAWGIGFTIIDIADAAMWGLTQATAITVGQCLGAQKISRAKQAAMTSNLIVGLSLIVGSIIAYIIRGNIISLFLSNDSLLSINIYLETERFLIWALGTLPFFGLFFVGMSVGRGSGHTFYPTIISIIRLWIIRIGLGYVLSLYLGSNGVWIAFGLSNIFSGISSLIWVKRGSWTKPVIKGRQQ</sequence>
<feature type="transmembrane region" description="Helical" evidence="7">
    <location>
        <begin position="27"/>
        <end position="47"/>
    </location>
</feature>
<dbReference type="GO" id="GO:0015297">
    <property type="term" value="F:antiporter activity"/>
    <property type="evidence" value="ECO:0007669"/>
    <property type="project" value="InterPro"/>
</dbReference>
<feature type="transmembrane region" description="Helical" evidence="7">
    <location>
        <begin position="335"/>
        <end position="357"/>
    </location>
</feature>
<feature type="transmembrane region" description="Helical" evidence="7">
    <location>
        <begin position="67"/>
        <end position="88"/>
    </location>
</feature>
<feature type="transmembrane region" description="Helical" evidence="7">
    <location>
        <begin position="277"/>
        <end position="296"/>
    </location>
</feature>
<name>A0A7C5TG36_9CREN</name>
<organism evidence="8">
    <name type="scientific">Ignisphaera aggregans</name>
    <dbReference type="NCBI Taxonomy" id="334771"/>
    <lineage>
        <taxon>Archaea</taxon>
        <taxon>Thermoproteota</taxon>
        <taxon>Thermoprotei</taxon>
        <taxon>Desulfurococcales</taxon>
        <taxon>Desulfurococcaceae</taxon>
        <taxon>Ignisphaera</taxon>
    </lineage>
</organism>
<reference evidence="8" key="1">
    <citation type="journal article" date="2020" name="mSystems">
        <title>Genome- and Community-Level Interaction Insights into Carbon Utilization and Element Cycling Functions of Hydrothermarchaeota in Hydrothermal Sediment.</title>
        <authorList>
            <person name="Zhou Z."/>
            <person name="Liu Y."/>
            <person name="Xu W."/>
            <person name="Pan J."/>
            <person name="Luo Z.H."/>
            <person name="Li M."/>
        </authorList>
    </citation>
    <scope>NUCLEOTIDE SEQUENCE [LARGE SCALE GENOMIC DNA]</scope>
    <source>
        <strain evidence="8">SpSt-1121</strain>
    </source>
</reference>
<dbReference type="AlphaFoldDB" id="A0A7C5TG36"/>
<dbReference type="EMBL" id="DRZI01000226">
    <property type="protein sequence ID" value="HHP82074.1"/>
    <property type="molecule type" value="Genomic_DNA"/>
</dbReference>
<feature type="transmembrane region" description="Helical" evidence="7">
    <location>
        <begin position="252"/>
        <end position="271"/>
    </location>
</feature>
<feature type="transmembrane region" description="Helical" evidence="7">
    <location>
        <begin position="108"/>
        <end position="126"/>
    </location>
</feature>
<evidence type="ECO:0000256" key="6">
    <source>
        <dbReference type="ARBA" id="ARBA00023136"/>
    </source>
</evidence>
<feature type="transmembrane region" description="Helical" evidence="7">
    <location>
        <begin position="146"/>
        <end position="168"/>
    </location>
</feature>
<dbReference type="Pfam" id="PF01554">
    <property type="entry name" value="MatE"/>
    <property type="match status" value="2"/>
</dbReference>
<keyword evidence="5 7" id="KW-1133">Transmembrane helix</keyword>
<feature type="transmembrane region" description="Helical" evidence="7">
    <location>
        <begin position="180"/>
        <end position="200"/>
    </location>
</feature>
<gene>
    <name evidence="8" type="ORF">ENM84_05345</name>
</gene>
<evidence type="ECO:0000256" key="2">
    <source>
        <dbReference type="ARBA" id="ARBA00022448"/>
    </source>
</evidence>
<evidence type="ECO:0000313" key="8">
    <source>
        <dbReference type="EMBL" id="HHP82074.1"/>
    </source>
</evidence>
<keyword evidence="4 7" id="KW-0812">Transmembrane</keyword>
<feature type="transmembrane region" description="Helical" evidence="7">
    <location>
        <begin position="212"/>
        <end position="231"/>
    </location>
</feature>
<protein>
    <submittedName>
        <fullName evidence="8">MATE family efflux transporter</fullName>
    </submittedName>
</protein>
<dbReference type="NCBIfam" id="TIGR00797">
    <property type="entry name" value="matE"/>
    <property type="match status" value="1"/>
</dbReference>
<dbReference type="InterPro" id="IPR048279">
    <property type="entry name" value="MdtK-like"/>
</dbReference>
<dbReference type="PANTHER" id="PTHR43549:SF2">
    <property type="entry name" value="MULTIDRUG RESISTANCE PROTEIN NORM-RELATED"/>
    <property type="match status" value="1"/>
</dbReference>
<dbReference type="PANTHER" id="PTHR43549">
    <property type="entry name" value="MULTIDRUG RESISTANCE PROTEIN YPNP-RELATED"/>
    <property type="match status" value="1"/>
</dbReference>
<evidence type="ECO:0000256" key="3">
    <source>
        <dbReference type="ARBA" id="ARBA00022475"/>
    </source>
</evidence>
<feature type="transmembrane region" description="Helical" evidence="7">
    <location>
        <begin position="435"/>
        <end position="454"/>
    </location>
</feature>
<dbReference type="InterPro" id="IPR002528">
    <property type="entry name" value="MATE_fam"/>
</dbReference>
<comment type="caution">
    <text evidence="8">The sequence shown here is derived from an EMBL/GenBank/DDBJ whole genome shotgun (WGS) entry which is preliminary data.</text>
</comment>
<proteinExistence type="predicted"/>
<evidence type="ECO:0000256" key="1">
    <source>
        <dbReference type="ARBA" id="ARBA00004651"/>
    </source>
</evidence>
<evidence type="ECO:0000256" key="5">
    <source>
        <dbReference type="ARBA" id="ARBA00022989"/>
    </source>
</evidence>
<keyword evidence="2" id="KW-0813">Transport</keyword>
<evidence type="ECO:0000256" key="7">
    <source>
        <dbReference type="SAM" id="Phobius"/>
    </source>
</evidence>
<accession>A0A7C5TG36</accession>
<feature type="transmembrane region" description="Helical" evidence="7">
    <location>
        <begin position="377"/>
        <end position="397"/>
    </location>
</feature>
<dbReference type="GO" id="GO:0042910">
    <property type="term" value="F:xenobiotic transmembrane transporter activity"/>
    <property type="evidence" value="ECO:0007669"/>
    <property type="project" value="InterPro"/>
</dbReference>
<dbReference type="InterPro" id="IPR052031">
    <property type="entry name" value="Membrane_Transporter-Flippase"/>
</dbReference>
<comment type="subcellular location">
    <subcellularLocation>
        <location evidence="1">Cell membrane</location>
        <topology evidence="1">Multi-pass membrane protein</topology>
    </subcellularLocation>
</comment>
<dbReference type="PIRSF" id="PIRSF006603">
    <property type="entry name" value="DinF"/>
    <property type="match status" value="1"/>
</dbReference>
<evidence type="ECO:0000256" key="4">
    <source>
        <dbReference type="ARBA" id="ARBA00022692"/>
    </source>
</evidence>
<dbReference type="GO" id="GO:0005886">
    <property type="term" value="C:plasma membrane"/>
    <property type="evidence" value="ECO:0007669"/>
    <property type="project" value="UniProtKB-SubCell"/>
</dbReference>
<feature type="transmembrane region" description="Helical" evidence="7">
    <location>
        <begin position="409"/>
        <end position="429"/>
    </location>
</feature>